<reference evidence="7" key="2">
    <citation type="submission" date="2020-09" db="EMBL/GenBank/DDBJ databases">
        <authorList>
            <person name="Sun Q."/>
            <person name="Zhou Y."/>
        </authorList>
    </citation>
    <scope>NUCLEOTIDE SEQUENCE</scope>
    <source>
        <strain evidence="7">CGMCC 1.15519</strain>
    </source>
</reference>
<dbReference type="PROSITE" id="PS51257">
    <property type="entry name" value="PROKAR_LIPOPROTEIN"/>
    <property type="match status" value="1"/>
</dbReference>
<evidence type="ECO:0000256" key="4">
    <source>
        <dbReference type="ARBA" id="ARBA00022989"/>
    </source>
</evidence>
<dbReference type="PANTHER" id="PTHR34478:SF2">
    <property type="entry name" value="MEMBRANE PROTEIN"/>
    <property type="match status" value="1"/>
</dbReference>
<dbReference type="Proteomes" id="UP000635071">
    <property type="component" value="Unassembled WGS sequence"/>
</dbReference>
<sequence>MAILAHRAVNLVLVAGMALGLSACGMNSIPTKEENVKAKWGDVENQYQRRSDLIPNLVASVKGAAAQERNVLREVTEARAGANRITLTTEQLRDPAAVDAYAAAQSRVGAALVPLRQLQEAYPDLKTNENFLQLQSQLEGTENRITVSRRDYNEAVQGYNTEIRTFPSIVAAKVIYGSKPIAPFKATTVNAETAPAVAF</sequence>
<keyword evidence="3" id="KW-0812">Transmembrane</keyword>
<comment type="similarity">
    <text evidence="2">Belongs to the LemA family.</text>
</comment>
<comment type="subcellular location">
    <subcellularLocation>
        <location evidence="1">Membrane</location>
        <topology evidence="1">Single-pass membrane protein</topology>
    </subcellularLocation>
</comment>
<dbReference type="GO" id="GO:0016020">
    <property type="term" value="C:membrane"/>
    <property type="evidence" value="ECO:0007669"/>
    <property type="project" value="UniProtKB-SubCell"/>
</dbReference>
<evidence type="ECO:0000256" key="1">
    <source>
        <dbReference type="ARBA" id="ARBA00004167"/>
    </source>
</evidence>
<evidence type="ECO:0000313" key="7">
    <source>
        <dbReference type="EMBL" id="GGE18272.1"/>
    </source>
</evidence>
<evidence type="ECO:0000256" key="2">
    <source>
        <dbReference type="ARBA" id="ARBA00008854"/>
    </source>
</evidence>
<dbReference type="InterPro" id="IPR007156">
    <property type="entry name" value="MamQ_LemA"/>
</dbReference>
<dbReference type="SUPFAM" id="SSF140478">
    <property type="entry name" value="LemA-like"/>
    <property type="match status" value="1"/>
</dbReference>
<feature type="chain" id="PRO_5036918429" evidence="6">
    <location>
        <begin position="24"/>
        <end position="199"/>
    </location>
</feature>
<keyword evidence="4" id="KW-1133">Transmembrane helix</keyword>
<organism evidence="7 8">
    <name type="scientific">Sandarakinorhabdus glacialis</name>
    <dbReference type="NCBI Taxonomy" id="1614636"/>
    <lineage>
        <taxon>Bacteria</taxon>
        <taxon>Pseudomonadati</taxon>
        <taxon>Pseudomonadota</taxon>
        <taxon>Alphaproteobacteria</taxon>
        <taxon>Sphingomonadales</taxon>
        <taxon>Sphingosinicellaceae</taxon>
        <taxon>Sandarakinorhabdus</taxon>
    </lineage>
</organism>
<gene>
    <name evidence="7" type="ORF">GCM10011529_25950</name>
</gene>
<accession>A0A916ZXT2</accession>
<dbReference type="AlphaFoldDB" id="A0A916ZXT2"/>
<evidence type="ECO:0000256" key="3">
    <source>
        <dbReference type="ARBA" id="ARBA00022692"/>
    </source>
</evidence>
<dbReference type="RefSeq" id="WP_188763409.1">
    <property type="nucleotide sequence ID" value="NZ_BMJM01000010.1"/>
</dbReference>
<dbReference type="Gene3D" id="1.20.1440.20">
    <property type="entry name" value="LemA-like domain"/>
    <property type="match status" value="1"/>
</dbReference>
<reference evidence="7" key="1">
    <citation type="journal article" date="2014" name="Int. J. Syst. Evol. Microbiol.">
        <title>Complete genome sequence of Corynebacterium casei LMG S-19264T (=DSM 44701T), isolated from a smear-ripened cheese.</title>
        <authorList>
            <consortium name="US DOE Joint Genome Institute (JGI-PGF)"/>
            <person name="Walter F."/>
            <person name="Albersmeier A."/>
            <person name="Kalinowski J."/>
            <person name="Ruckert C."/>
        </authorList>
    </citation>
    <scope>NUCLEOTIDE SEQUENCE</scope>
    <source>
        <strain evidence="7">CGMCC 1.15519</strain>
    </source>
</reference>
<protein>
    <submittedName>
        <fullName evidence="7">LemA protein</fullName>
    </submittedName>
</protein>
<dbReference type="Pfam" id="PF04011">
    <property type="entry name" value="LemA"/>
    <property type="match status" value="1"/>
</dbReference>
<dbReference type="PANTHER" id="PTHR34478">
    <property type="entry name" value="PROTEIN LEMA"/>
    <property type="match status" value="1"/>
</dbReference>
<proteinExistence type="inferred from homology"/>
<comment type="caution">
    <text evidence="7">The sequence shown here is derived from an EMBL/GenBank/DDBJ whole genome shotgun (WGS) entry which is preliminary data.</text>
</comment>
<evidence type="ECO:0000256" key="6">
    <source>
        <dbReference type="SAM" id="SignalP"/>
    </source>
</evidence>
<keyword evidence="8" id="KW-1185">Reference proteome</keyword>
<feature type="signal peptide" evidence="6">
    <location>
        <begin position="1"/>
        <end position="23"/>
    </location>
</feature>
<dbReference type="InterPro" id="IPR023353">
    <property type="entry name" value="LemA-like_dom_sf"/>
</dbReference>
<evidence type="ECO:0000256" key="5">
    <source>
        <dbReference type="ARBA" id="ARBA00023136"/>
    </source>
</evidence>
<keyword evidence="5" id="KW-0472">Membrane</keyword>
<evidence type="ECO:0000313" key="8">
    <source>
        <dbReference type="Proteomes" id="UP000635071"/>
    </source>
</evidence>
<dbReference type="EMBL" id="BMJM01000010">
    <property type="protein sequence ID" value="GGE18272.1"/>
    <property type="molecule type" value="Genomic_DNA"/>
</dbReference>
<keyword evidence="6" id="KW-0732">Signal</keyword>
<name>A0A916ZXT2_9SPHN</name>